<evidence type="ECO:0000313" key="2">
    <source>
        <dbReference type="EMBL" id="KIO28289.1"/>
    </source>
</evidence>
<protein>
    <submittedName>
        <fullName evidence="2">Uncharacterized protein</fullName>
    </submittedName>
</protein>
<feature type="compositionally biased region" description="Basic and acidic residues" evidence="1">
    <location>
        <begin position="478"/>
        <end position="492"/>
    </location>
</feature>
<dbReference type="HOGENOM" id="CLU_002542_0_0_1"/>
<feature type="compositionally biased region" description="Basic residues" evidence="1">
    <location>
        <begin position="1093"/>
        <end position="1113"/>
    </location>
</feature>
<sequence>MNDNPDELSDIHTGGFNPGFRISYTDASRLTSKIGAPLFPSSSSFSLETHLFLYPPSPNSFWFQALSMIEGYDPGAVAKALQDFHHAIPNFHSNASLQAQLILAWDTDFASQVLNTWKPIRPCWIDVLGNAEDVNSVVQLMLPVLGPTDARAVVATAGDLYGGARRIAFMQALRLGLNQHRPPGLLPHEANVQNVCNPGPATGKEPPVIASNDPSSSRPRSTEKYPEDKIGPRSLDKRLPLASSGNLPSAQPQSNTKLGKGKIPLNLTTLATKISGPATVGASTTDASQAVHEHPPKTPTATYDRTNENSHPITDHKWAKPSARSNSSKPAARVSSKIPLLFAADDGQHVPTSAPKSTTKPVSHLSSQAILSEHGNSYNPSPFIPTQPHSPKDGTASESESQSGSEAETSAPRKRRNRRGRHSNQTTNIASLSTPKEGHDELQAPRGQDIQRERTPESSSPCEGDNTFGRSHRGAFGAKERDSHPAIDSFDHSEDEEREKSNDSEGDGSNYASSENDGASEAEGDEDEVNGGMDTRLPSPWDWDQEKNDELVELWGVEENIVRDPRSTAPVRAKWMYEARKGEMTDEQYSAKLQEEHRKFLAVPAACRSAVGKKWYKDSKLDWEIRVFLAPLVYRYALLKIAAEEAEALGDMEEFKKKEADRKALVTDAMAELMERFPDCSPNHELRRIKERFGQKELGKYVAKFRNKFTSDAGRMKTLYQKSEGKIENCGSKISLSTIMEILGRKRVRIAFQMWGASKDGGKEECDEDIEDGMQEWFEKNPNATALEASYHRIKVVQDVRKARFRDTVSNAEKEKWKKRAVSIHKPATPEEEQCFVEACLPYVIDLLKVLADRGNMHLVLLASSQGTGDIPIAIQEFSRKDVEQRVFLSAMDGLGARVRTDYVSYALERFGGGADDAVVRLATDVTYEFDDDAEEDESDPSAGETERKGNTQATVAPTFVPPFKPDLSETNTVPKMTKAISDYFVMAVKKLHQTRISWDNVTKYASKYIIPERMPMDPDVPGQRLQIQRPTAMSNTRIKAFFHFLVSSYDGSLPEHESFRFRLDSRYLNIPNPTAPANPEIHHAGAAAAKTKIPKHKRTGVQAKGKKTKQTSKKRDEVGDEGDYYNYEGLMQDADEAYFDDAVATFAGVAAQPKTSRKGKPLRIESPPQSPGQTIRPSFLPSVDLVDRESSRSVSGSKSLEGPPDKPVHRRKPRTKLKPKFEIQLGTDELWHPLILPDDAESAKSWMEAKQYLDSWGSNMTHCGERARKVPFVGRSEIKPSVDLPAALYSSVSILQLWTAFQRESTGNFDITFAQNLGLTTVIPKHHISKIISLIFDASKPLPSVKFVYNQAQISAQAAGALFLQIETKLSEFMDEVVASEESILTSRLNLLQGMRLASFMGATGFIRDAGEIGANTERTSALSDRFVQIVAAVAFARYMKLVLGRVAELYVEATSRGETKTMWTELLYLWNVGCSTLARPLVARRSDIFFSPPNNSPLPHSLQSLLDYAFNARPWWTPGPKGVPGPISLPNKQAVASDMFFEYLKGINWTSSTFLERGRILLLVFLGAIQVETGRVGPDEEQTENRRPAHLMSEALKSLRQVIEDSNENGPTEQPIHIPSGPITTWISKWEMECQVIAEDRLPQTASNIIPSPANPTLRVIDHSNDAGVASTSFNLVTQSDKMVEDGEGTGMIDYHEAVADPQLLPAPSTPEDTSRLPPEDEDPTFPTNFPRQPVAEDGLQRRSPSPTQGSLVPAIRSLDHAPLPPAKKRRTREVEMVSLDEADQNVRRLRSATVVKAAQPTLPTPPGTTSRTKPAGPSTSAAEKKRAATTTVKSRAGATSKPKGAIPSKRKTSTRGGN</sequence>
<gene>
    <name evidence="2" type="ORF">M407DRAFT_22498</name>
</gene>
<feature type="compositionally biased region" description="Polar residues" evidence="1">
    <location>
        <begin position="1810"/>
        <end position="1824"/>
    </location>
</feature>
<dbReference type="EMBL" id="KN822996">
    <property type="protein sequence ID" value="KIO28289.1"/>
    <property type="molecule type" value="Genomic_DNA"/>
</dbReference>
<feature type="compositionally biased region" description="Polar residues" evidence="1">
    <location>
        <begin position="350"/>
        <end position="380"/>
    </location>
</feature>
<feature type="region of interest" description="Disordered" evidence="1">
    <location>
        <begin position="347"/>
        <end position="543"/>
    </location>
</feature>
<feature type="region of interest" description="Disordered" evidence="1">
    <location>
        <begin position="1090"/>
        <end position="1123"/>
    </location>
</feature>
<evidence type="ECO:0000256" key="1">
    <source>
        <dbReference type="SAM" id="MobiDB-lite"/>
    </source>
</evidence>
<feature type="compositionally biased region" description="Basic residues" evidence="1">
    <location>
        <begin position="412"/>
        <end position="422"/>
    </location>
</feature>
<proteinExistence type="predicted"/>
<feature type="region of interest" description="Disordered" evidence="1">
    <location>
        <begin position="1705"/>
        <end position="1776"/>
    </location>
</feature>
<dbReference type="Proteomes" id="UP000054248">
    <property type="component" value="Unassembled WGS sequence"/>
</dbReference>
<keyword evidence="3" id="KW-1185">Reference proteome</keyword>
<accession>A0A0C3QMW8</accession>
<feature type="compositionally biased region" description="Polar residues" evidence="1">
    <location>
        <begin position="243"/>
        <end position="257"/>
    </location>
</feature>
<reference evidence="2 3" key="1">
    <citation type="submission" date="2014-04" db="EMBL/GenBank/DDBJ databases">
        <authorList>
            <consortium name="DOE Joint Genome Institute"/>
            <person name="Kuo A."/>
            <person name="Girlanda M."/>
            <person name="Perotto S."/>
            <person name="Kohler A."/>
            <person name="Nagy L.G."/>
            <person name="Floudas D."/>
            <person name="Copeland A."/>
            <person name="Barry K.W."/>
            <person name="Cichocki N."/>
            <person name="Veneault-Fourrey C."/>
            <person name="LaButti K."/>
            <person name="Lindquist E.A."/>
            <person name="Lipzen A."/>
            <person name="Lundell T."/>
            <person name="Morin E."/>
            <person name="Murat C."/>
            <person name="Sun H."/>
            <person name="Tunlid A."/>
            <person name="Henrissat B."/>
            <person name="Grigoriev I.V."/>
            <person name="Hibbett D.S."/>
            <person name="Martin F."/>
            <person name="Nordberg H.P."/>
            <person name="Cantor M.N."/>
            <person name="Hua S.X."/>
        </authorList>
    </citation>
    <scope>NUCLEOTIDE SEQUENCE [LARGE SCALE GENOMIC DNA]</scope>
    <source>
        <strain evidence="2 3">MUT 4182</strain>
    </source>
</reference>
<feature type="region of interest" description="Disordered" evidence="1">
    <location>
        <begin position="930"/>
        <end position="962"/>
    </location>
</feature>
<name>A0A0C3QMW8_9AGAM</name>
<reference evidence="3" key="2">
    <citation type="submission" date="2015-01" db="EMBL/GenBank/DDBJ databases">
        <title>Evolutionary Origins and Diversification of the Mycorrhizal Mutualists.</title>
        <authorList>
            <consortium name="DOE Joint Genome Institute"/>
            <consortium name="Mycorrhizal Genomics Consortium"/>
            <person name="Kohler A."/>
            <person name="Kuo A."/>
            <person name="Nagy L.G."/>
            <person name="Floudas D."/>
            <person name="Copeland A."/>
            <person name="Barry K.W."/>
            <person name="Cichocki N."/>
            <person name="Veneault-Fourrey C."/>
            <person name="LaButti K."/>
            <person name="Lindquist E.A."/>
            <person name="Lipzen A."/>
            <person name="Lundell T."/>
            <person name="Morin E."/>
            <person name="Murat C."/>
            <person name="Riley R."/>
            <person name="Ohm R."/>
            <person name="Sun H."/>
            <person name="Tunlid A."/>
            <person name="Henrissat B."/>
            <person name="Grigoriev I.V."/>
            <person name="Hibbett D.S."/>
            <person name="Martin F."/>
        </authorList>
    </citation>
    <scope>NUCLEOTIDE SEQUENCE [LARGE SCALE GENOMIC DNA]</scope>
    <source>
        <strain evidence="3">MUT 4182</strain>
    </source>
</reference>
<feature type="compositionally biased region" description="Acidic residues" evidence="1">
    <location>
        <begin position="518"/>
        <end position="529"/>
    </location>
</feature>
<feature type="region of interest" description="Disordered" evidence="1">
    <location>
        <begin position="278"/>
        <end position="334"/>
    </location>
</feature>
<evidence type="ECO:0000313" key="3">
    <source>
        <dbReference type="Proteomes" id="UP000054248"/>
    </source>
</evidence>
<feature type="compositionally biased region" description="Basic and acidic residues" evidence="1">
    <location>
        <begin position="220"/>
        <end position="239"/>
    </location>
</feature>
<organism evidence="2 3">
    <name type="scientific">Tulasnella calospora MUT 4182</name>
    <dbReference type="NCBI Taxonomy" id="1051891"/>
    <lineage>
        <taxon>Eukaryota</taxon>
        <taxon>Fungi</taxon>
        <taxon>Dikarya</taxon>
        <taxon>Basidiomycota</taxon>
        <taxon>Agaricomycotina</taxon>
        <taxon>Agaricomycetes</taxon>
        <taxon>Cantharellales</taxon>
        <taxon>Tulasnellaceae</taxon>
        <taxon>Tulasnella</taxon>
    </lineage>
</organism>
<dbReference type="OrthoDB" id="3255454at2759"/>
<feature type="region of interest" description="Disordered" evidence="1">
    <location>
        <begin position="1791"/>
        <end position="1861"/>
    </location>
</feature>
<feature type="compositionally biased region" description="Basic residues" evidence="1">
    <location>
        <begin position="1851"/>
        <end position="1861"/>
    </location>
</feature>
<dbReference type="STRING" id="1051891.A0A0C3QMW8"/>
<feature type="compositionally biased region" description="Low complexity" evidence="1">
    <location>
        <begin position="394"/>
        <end position="410"/>
    </location>
</feature>
<feature type="compositionally biased region" description="Basic and acidic residues" evidence="1">
    <location>
        <begin position="436"/>
        <end position="456"/>
    </location>
</feature>
<feature type="compositionally biased region" description="Polar residues" evidence="1">
    <location>
        <begin position="423"/>
        <end position="434"/>
    </location>
</feature>
<feature type="compositionally biased region" description="Acidic residues" evidence="1">
    <location>
        <begin position="930"/>
        <end position="940"/>
    </location>
</feature>
<feature type="compositionally biased region" description="Basic and acidic residues" evidence="1">
    <location>
        <begin position="305"/>
        <end position="318"/>
    </location>
</feature>
<feature type="region of interest" description="Disordered" evidence="1">
    <location>
        <begin position="184"/>
        <end position="261"/>
    </location>
</feature>
<feature type="region of interest" description="Disordered" evidence="1">
    <location>
        <begin position="1153"/>
        <end position="1215"/>
    </location>
</feature>